<evidence type="ECO:0000256" key="1">
    <source>
        <dbReference type="SAM" id="MobiDB-lite"/>
    </source>
</evidence>
<name>A0A090Q5R1_9FLAO</name>
<dbReference type="Gene3D" id="3.40.390.10">
    <property type="entry name" value="Collagenase (Catalytic Domain)"/>
    <property type="match status" value="1"/>
</dbReference>
<dbReference type="AlphaFoldDB" id="A0A090Q5R1"/>
<evidence type="ECO:0000313" key="3">
    <source>
        <dbReference type="EMBL" id="GAK97088.1"/>
    </source>
</evidence>
<dbReference type="STRING" id="319236.BST91_04275"/>
<keyword evidence="4" id="KW-1185">Reference proteome</keyword>
<dbReference type="InterPro" id="IPR032534">
    <property type="entry name" value="EcxA_zinc-bd"/>
</dbReference>
<gene>
    <name evidence="3" type="ORF">JCM19294_594</name>
</gene>
<dbReference type="InterPro" id="IPR034032">
    <property type="entry name" value="Zn_MMP-like_bac"/>
</dbReference>
<dbReference type="PANTHER" id="PTHR38478">
    <property type="entry name" value="PEPTIDASE M1A AND M12B"/>
    <property type="match status" value="1"/>
</dbReference>
<dbReference type="InterPro" id="IPR024079">
    <property type="entry name" value="MetalloPept_cat_dom_sf"/>
</dbReference>
<sequence length="525" mass="60096">MELEPKDPEAYARGELVEPVKPIVYYLDPGTPESLKKYIKQGIEDWQKPFETAGFKNAIIAKEAPSIEEDPEFSPEDIRYSVVRYVASTTRNAVGPSVSDPRSGEIIESDIIWYHNHLRSYRNRYLLETGAANPSARTLDTPAEEIGEMMRQVIAHEVGHALGFPHNMAASYAYDVESYRDGDFTQANGIAASLMDYARYNYIAQPGDKNIRFVRQMGPYDHYAVNWGYRVIPNSNTPEDEKEVLNQWILEKANDPKYKFGRQSSRFDPQSQTEAIGNNPVKASSYGVENLKIVAKNLPQWTSNDTNNYDDLDELYRELLGVFSRYVGHVVTNVGGVYENLKTPSQDGTVYEPVDSKTQEQSVQWLIKNVFETPEWLVRPEILKNINESGYTDRVRSLQSRYLSSLLSYDRLGRMIDTKAMDDSAYSVVELMQDLNNGMFKNIQPDVYERNLQKAYVDRLIELMTNEKPRASFNVTQSDVPSIVRGQLNEIKKIARRNNARTSNKVVSFHYEDLIARIERTLDPK</sequence>
<dbReference type="Pfam" id="PF16313">
    <property type="entry name" value="DUF4953"/>
    <property type="match status" value="1"/>
</dbReference>
<organism evidence="3 4">
    <name type="scientific">Nonlabens tegetincola</name>
    <dbReference type="NCBI Taxonomy" id="323273"/>
    <lineage>
        <taxon>Bacteria</taxon>
        <taxon>Pseudomonadati</taxon>
        <taxon>Bacteroidota</taxon>
        <taxon>Flavobacteriia</taxon>
        <taxon>Flavobacteriales</taxon>
        <taxon>Flavobacteriaceae</taxon>
        <taxon>Nonlabens</taxon>
    </lineage>
</organism>
<dbReference type="EMBL" id="BBML01000004">
    <property type="protein sequence ID" value="GAK97088.1"/>
    <property type="molecule type" value="Genomic_DNA"/>
</dbReference>
<dbReference type="CDD" id="cd04276">
    <property type="entry name" value="ZnMc_MMP_like_2"/>
    <property type="match status" value="1"/>
</dbReference>
<dbReference type="SUPFAM" id="SSF55486">
    <property type="entry name" value="Metalloproteases ('zincins'), catalytic domain"/>
    <property type="match status" value="1"/>
</dbReference>
<feature type="region of interest" description="Disordered" evidence="1">
    <location>
        <begin position="260"/>
        <end position="280"/>
    </location>
</feature>
<dbReference type="GO" id="GO:0008237">
    <property type="term" value="F:metallopeptidase activity"/>
    <property type="evidence" value="ECO:0007669"/>
    <property type="project" value="InterPro"/>
</dbReference>
<dbReference type="eggNOG" id="COG5549">
    <property type="taxonomic scope" value="Bacteria"/>
</dbReference>
<dbReference type="Proteomes" id="UP000029221">
    <property type="component" value="Unassembled WGS sequence"/>
</dbReference>
<accession>A0A090Q5R1</accession>
<dbReference type="PANTHER" id="PTHR38478:SF1">
    <property type="entry name" value="ZINC DEPENDENT METALLOPROTEASE DOMAIN LIPOPROTEIN"/>
    <property type="match status" value="1"/>
</dbReference>
<evidence type="ECO:0000259" key="2">
    <source>
        <dbReference type="Pfam" id="PF16313"/>
    </source>
</evidence>
<protein>
    <recommendedName>
        <fullName evidence="2">EcxA zinc-binding domain-containing protein</fullName>
    </recommendedName>
</protein>
<comment type="caution">
    <text evidence="3">The sequence shown here is derived from an EMBL/GenBank/DDBJ whole genome shotgun (WGS) entry which is preliminary data.</text>
</comment>
<reference evidence="3" key="1">
    <citation type="journal article" date="2014" name="Genome Announc.">
        <title>Draft Genome Sequences of Marine Flavobacterium Nonlabens Strains NR17, NR24, NR27, NR32, NR33, and Ara13.</title>
        <authorList>
            <person name="Nakanishi M."/>
            <person name="Meirelles P."/>
            <person name="Suzuki R."/>
            <person name="Takatani N."/>
            <person name="Mino S."/>
            <person name="Suda W."/>
            <person name="Oshima K."/>
            <person name="Hattori M."/>
            <person name="Ohkuma M."/>
            <person name="Hosokawa M."/>
            <person name="Miyashita K."/>
            <person name="Thompson F.L."/>
            <person name="Niwa A."/>
            <person name="Sawabe T."/>
            <person name="Sawabe T."/>
        </authorList>
    </citation>
    <scope>NUCLEOTIDE SEQUENCE [LARGE SCALE GENOMIC DNA]</scope>
    <source>
        <strain evidence="3">JCM 19294</strain>
    </source>
</reference>
<evidence type="ECO:0000313" key="4">
    <source>
        <dbReference type="Proteomes" id="UP000029221"/>
    </source>
</evidence>
<feature type="compositionally biased region" description="Polar residues" evidence="1">
    <location>
        <begin position="262"/>
        <end position="276"/>
    </location>
</feature>
<feature type="domain" description="EcxA zinc-binding" evidence="2">
    <location>
        <begin position="140"/>
        <end position="444"/>
    </location>
</feature>
<proteinExistence type="predicted"/>